<dbReference type="Gene3D" id="3.40.50.720">
    <property type="entry name" value="NAD(P)-binding Rossmann-like Domain"/>
    <property type="match status" value="1"/>
</dbReference>
<dbReference type="SUPFAM" id="SSF50129">
    <property type="entry name" value="GroES-like"/>
    <property type="match status" value="1"/>
</dbReference>
<proteinExistence type="predicted"/>
<reference evidence="2" key="1">
    <citation type="submission" date="2022-10" db="EMBL/GenBank/DDBJ databases">
        <title>The WGS of Solirubrobacter phytolaccae KCTC 29190.</title>
        <authorList>
            <person name="Jiang Z."/>
        </authorList>
    </citation>
    <scope>NUCLEOTIDE SEQUENCE</scope>
    <source>
        <strain evidence="2">KCTC 29190</strain>
    </source>
</reference>
<dbReference type="RefSeq" id="WP_270028796.1">
    <property type="nucleotide sequence ID" value="NZ_JAPDDP010000073.1"/>
</dbReference>
<keyword evidence="2" id="KW-0560">Oxidoreductase</keyword>
<feature type="domain" description="Enoyl reductase (ER)" evidence="1">
    <location>
        <begin position="8"/>
        <end position="313"/>
    </location>
</feature>
<dbReference type="AlphaFoldDB" id="A0A9X3SE14"/>
<evidence type="ECO:0000313" key="3">
    <source>
        <dbReference type="Proteomes" id="UP001147653"/>
    </source>
</evidence>
<dbReference type="SMART" id="SM00829">
    <property type="entry name" value="PKS_ER"/>
    <property type="match status" value="1"/>
</dbReference>
<organism evidence="2 3">
    <name type="scientific">Solirubrobacter phytolaccae</name>
    <dbReference type="NCBI Taxonomy" id="1404360"/>
    <lineage>
        <taxon>Bacteria</taxon>
        <taxon>Bacillati</taxon>
        <taxon>Actinomycetota</taxon>
        <taxon>Thermoleophilia</taxon>
        <taxon>Solirubrobacterales</taxon>
        <taxon>Solirubrobacteraceae</taxon>
        <taxon>Solirubrobacter</taxon>
    </lineage>
</organism>
<dbReference type="GO" id="GO:0043958">
    <property type="term" value="F:acryloyl-CoA reductase (NADH) activity"/>
    <property type="evidence" value="ECO:0007669"/>
    <property type="project" value="UniProtKB-EC"/>
</dbReference>
<keyword evidence="3" id="KW-1185">Reference proteome</keyword>
<dbReference type="InterPro" id="IPR014188">
    <property type="entry name" value="Acrylyl-CoA_reductase_AcuI"/>
</dbReference>
<dbReference type="PANTHER" id="PTHR43677:SF1">
    <property type="entry name" value="ACRYLYL-COA REDUCTASE ACUI-RELATED"/>
    <property type="match status" value="1"/>
</dbReference>
<accession>A0A9X3SE14</accession>
<dbReference type="SUPFAM" id="SSF51735">
    <property type="entry name" value="NAD(P)-binding Rossmann-fold domains"/>
    <property type="match status" value="1"/>
</dbReference>
<evidence type="ECO:0000259" key="1">
    <source>
        <dbReference type="SMART" id="SM00829"/>
    </source>
</evidence>
<dbReference type="Gene3D" id="3.90.180.10">
    <property type="entry name" value="Medium-chain alcohol dehydrogenases, catalytic domain"/>
    <property type="match status" value="1"/>
</dbReference>
<dbReference type="NCBIfam" id="TIGR02823">
    <property type="entry name" value="oxido_YhdH"/>
    <property type="match status" value="1"/>
</dbReference>
<evidence type="ECO:0000313" key="2">
    <source>
        <dbReference type="EMBL" id="MDA0184340.1"/>
    </source>
</evidence>
<gene>
    <name evidence="2" type="ORF">OJ997_28810</name>
</gene>
<comment type="caution">
    <text evidence="2">The sequence shown here is derived from an EMBL/GenBank/DDBJ whole genome shotgun (WGS) entry which is preliminary data.</text>
</comment>
<dbReference type="PANTHER" id="PTHR43677">
    <property type="entry name" value="SHORT-CHAIN DEHYDROGENASE/REDUCTASE"/>
    <property type="match status" value="1"/>
</dbReference>
<dbReference type="EMBL" id="JAPDDP010000073">
    <property type="protein sequence ID" value="MDA0184340.1"/>
    <property type="molecule type" value="Genomic_DNA"/>
</dbReference>
<dbReference type="Pfam" id="PF00107">
    <property type="entry name" value="ADH_zinc_N"/>
    <property type="match status" value="1"/>
</dbReference>
<dbReference type="InterPro" id="IPR011032">
    <property type="entry name" value="GroES-like_sf"/>
</dbReference>
<sequence>MRAFVAEKTDDGVTRAVREDFELDSDGDVVVDVEFSSVNYKDGLATIAKGQVARISPLVPGIDLAGVTSDGAAVLAHGYDLGVSRHGGYAEQARVPSEWLVPLPDGLSARQAMAIGTAGYTAARCVMALEAAGVTPDGGPVLVTGASGGVGSTAVDILAARGYEVVASSGKDPAWLRELGASDVISREEAAGDASRPMEKSRWAGAVDCVGGATLAGVVRSLKYGGAVAACGNTGGIKLEATVLPFILRDVSLLGVDSVQTPIEARRETWARLATDLRPPHLDEAITREIGLDGLEEALSAVLRGELQGRTVVKL</sequence>
<dbReference type="InterPro" id="IPR020843">
    <property type="entry name" value="ER"/>
</dbReference>
<dbReference type="InterPro" id="IPR051397">
    <property type="entry name" value="Zn-ADH-like_protein"/>
</dbReference>
<dbReference type="CDD" id="cd08288">
    <property type="entry name" value="MDR_yhdh"/>
    <property type="match status" value="1"/>
</dbReference>
<dbReference type="GO" id="GO:0043957">
    <property type="term" value="F:acryloyl-CoA reductase (NADPH) activity"/>
    <property type="evidence" value="ECO:0007669"/>
    <property type="project" value="TreeGrafter"/>
</dbReference>
<protein>
    <submittedName>
        <fullName evidence="2">Acryloyl-CoA reductase</fullName>
        <ecNumber evidence="2">1.3.1.95</ecNumber>
    </submittedName>
</protein>
<name>A0A9X3SE14_9ACTN</name>
<dbReference type="InterPro" id="IPR036291">
    <property type="entry name" value="NAD(P)-bd_dom_sf"/>
</dbReference>
<dbReference type="EC" id="1.3.1.95" evidence="2"/>
<dbReference type="InterPro" id="IPR013149">
    <property type="entry name" value="ADH-like_C"/>
</dbReference>
<dbReference type="Proteomes" id="UP001147653">
    <property type="component" value="Unassembled WGS sequence"/>
</dbReference>